<dbReference type="AlphaFoldDB" id="A0A0R2CB23"/>
<keyword evidence="1 2" id="KW-0694">RNA-binding</keyword>
<dbReference type="EMBL" id="AYZK01000001">
    <property type="protein sequence ID" value="KRM88306.1"/>
    <property type="molecule type" value="Genomic_DNA"/>
</dbReference>
<dbReference type="InterPro" id="IPR035920">
    <property type="entry name" value="YhbY-like_sf"/>
</dbReference>
<evidence type="ECO:0000256" key="1">
    <source>
        <dbReference type="ARBA" id="ARBA00022884"/>
    </source>
</evidence>
<dbReference type="SUPFAM" id="SSF75471">
    <property type="entry name" value="YhbY-like"/>
    <property type="match status" value="1"/>
</dbReference>
<comment type="caution">
    <text evidence="4">The sequence shown here is derived from an EMBL/GenBank/DDBJ whole genome shotgun (WGS) entry which is preliminary data.</text>
</comment>
<dbReference type="Proteomes" id="UP000051789">
    <property type="component" value="Unassembled WGS sequence"/>
</dbReference>
<dbReference type="PANTHER" id="PTHR40065:SF3">
    <property type="entry name" value="RNA-BINDING PROTEIN YHBY"/>
    <property type="match status" value="1"/>
</dbReference>
<evidence type="ECO:0000313" key="4">
    <source>
        <dbReference type="EMBL" id="KRM88306.1"/>
    </source>
</evidence>
<dbReference type="SMART" id="SM01103">
    <property type="entry name" value="CRS1_YhbY"/>
    <property type="match status" value="1"/>
</dbReference>
<gene>
    <name evidence="4" type="ORF">FD19_GL000600</name>
</gene>
<dbReference type="PATRIC" id="fig|1423810.4.peg.616"/>
<evidence type="ECO:0000259" key="3">
    <source>
        <dbReference type="PROSITE" id="PS51295"/>
    </source>
</evidence>
<dbReference type="Gene3D" id="3.30.110.60">
    <property type="entry name" value="YhbY-like"/>
    <property type="match status" value="1"/>
</dbReference>
<protein>
    <recommendedName>
        <fullName evidence="3">CRM domain-containing protein</fullName>
    </recommendedName>
</protein>
<evidence type="ECO:0000313" key="5">
    <source>
        <dbReference type="Proteomes" id="UP000051789"/>
    </source>
</evidence>
<dbReference type="InterPro" id="IPR051925">
    <property type="entry name" value="RNA-binding_domain"/>
</dbReference>
<dbReference type="PANTHER" id="PTHR40065">
    <property type="entry name" value="RNA-BINDING PROTEIN YHBY"/>
    <property type="match status" value="1"/>
</dbReference>
<dbReference type="GO" id="GO:0003723">
    <property type="term" value="F:RNA binding"/>
    <property type="evidence" value="ECO:0007669"/>
    <property type="project" value="UniProtKB-UniRule"/>
</dbReference>
<dbReference type="RefSeq" id="WP_056969081.1">
    <property type="nucleotide sequence ID" value="NZ_AYZK01000001.1"/>
</dbReference>
<reference evidence="4 5" key="1">
    <citation type="journal article" date="2015" name="Genome Announc.">
        <title>Expanding the biotechnology potential of lactobacilli through comparative genomics of 213 strains and associated genera.</title>
        <authorList>
            <person name="Sun Z."/>
            <person name="Harris H.M."/>
            <person name="McCann A."/>
            <person name="Guo C."/>
            <person name="Argimon S."/>
            <person name="Zhang W."/>
            <person name="Yang X."/>
            <person name="Jeffery I.B."/>
            <person name="Cooney J.C."/>
            <person name="Kagawa T.F."/>
            <person name="Liu W."/>
            <person name="Song Y."/>
            <person name="Salvetti E."/>
            <person name="Wrobel A."/>
            <person name="Rasinkangas P."/>
            <person name="Parkhill J."/>
            <person name="Rea M.C."/>
            <person name="O'Sullivan O."/>
            <person name="Ritari J."/>
            <person name="Douillard F.P."/>
            <person name="Paul Ross R."/>
            <person name="Yang R."/>
            <person name="Briner A.E."/>
            <person name="Felis G.E."/>
            <person name="de Vos W.M."/>
            <person name="Barrangou R."/>
            <person name="Klaenhammer T.R."/>
            <person name="Caufield P.W."/>
            <person name="Cui Y."/>
            <person name="Zhang H."/>
            <person name="O'Toole P.W."/>
        </authorList>
    </citation>
    <scope>NUCLEOTIDE SEQUENCE [LARGE SCALE GENOMIC DNA]</scope>
    <source>
        <strain evidence="4 5">DSM 22698</strain>
    </source>
</reference>
<dbReference type="Pfam" id="PF01985">
    <property type="entry name" value="CRS1_YhbY"/>
    <property type="match status" value="1"/>
</dbReference>
<accession>A0A0R2CB23</accession>
<keyword evidence="5" id="KW-1185">Reference proteome</keyword>
<organism evidence="4 5">
    <name type="scientific">Lacticaseibacillus thailandensis DSM 22698 = JCM 13996</name>
    <dbReference type="NCBI Taxonomy" id="1423810"/>
    <lineage>
        <taxon>Bacteria</taxon>
        <taxon>Bacillati</taxon>
        <taxon>Bacillota</taxon>
        <taxon>Bacilli</taxon>
        <taxon>Lactobacillales</taxon>
        <taxon>Lactobacillaceae</taxon>
        <taxon>Lacticaseibacillus</taxon>
    </lineage>
</organism>
<sequence length="105" mass="11523">MLTGKQKHFLRSRAMTMKPLVNVGKNGLTDQLVQSVAAAVEARELVKISLLQTAEYGPKDVGSYLQQALPGLEIAQTIGRMVVVYKVAANPDHRHLSEQVNELGR</sequence>
<evidence type="ECO:0000256" key="2">
    <source>
        <dbReference type="PROSITE-ProRule" id="PRU00626"/>
    </source>
</evidence>
<proteinExistence type="predicted"/>
<dbReference type="STRING" id="1423810.FD19_GL000600"/>
<dbReference type="InterPro" id="IPR001890">
    <property type="entry name" value="RNA-binding_CRM"/>
</dbReference>
<dbReference type="PROSITE" id="PS51295">
    <property type="entry name" value="CRM"/>
    <property type="match status" value="1"/>
</dbReference>
<feature type="domain" description="CRM" evidence="3">
    <location>
        <begin position="1"/>
        <end position="97"/>
    </location>
</feature>
<name>A0A0R2CB23_9LACO</name>